<feature type="domain" description="Late embryogenesis abundant protein LEA-2 subgroup" evidence="1">
    <location>
        <begin position="59"/>
        <end position="148"/>
    </location>
</feature>
<evidence type="ECO:0000259" key="1">
    <source>
        <dbReference type="Pfam" id="PF03168"/>
    </source>
</evidence>
<dbReference type="InterPro" id="IPR004864">
    <property type="entry name" value="LEA_2"/>
</dbReference>
<dbReference type="Gene3D" id="2.60.40.1820">
    <property type="match status" value="1"/>
</dbReference>
<accession>A0ABW3KAM6</accession>
<sequence>MKQNTLASSIVRLSIIFSFVATLYGCNTDYEEVKLRQIRDVVVDANTEPRLRATAIFFNPNNKQGKLRKIDVDIYVNGKKAGKIDQKLRTVIPANGEFTVPLEVQLAMKELGFFDTLLGVLGGKKFEVRYEGSLKLTYHGIPFRVPVKYKDEVRVRF</sequence>
<organism evidence="2 3">
    <name type="scientific">Ohtaekwangia kribbensis</name>
    <dbReference type="NCBI Taxonomy" id="688913"/>
    <lineage>
        <taxon>Bacteria</taxon>
        <taxon>Pseudomonadati</taxon>
        <taxon>Bacteroidota</taxon>
        <taxon>Cytophagia</taxon>
        <taxon>Cytophagales</taxon>
        <taxon>Fulvivirgaceae</taxon>
        <taxon>Ohtaekwangia</taxon>
    </lineage>
</organism>
<dbReference type="Proteomes" id="UP001597112">
    <property type="component" value="Unassembled WGS sequence"/>
</dbReference>
<dbReference type="PROSITE" id="PS51257">
    <property type="entry name" value="PROKAR_LIPOPROTEIN"/>
    <property type="match status" value="1"/>
</dbReference>
<dbReference type="SUPFAM" id="SSF117070">
    <property type="entry name" value="LEA14-like"/>
    <property type="match status" value="1"/>
</dbReference>
<keyword evidence="3" id="KW-1185">Reference proteome</keyword>
<evidence type="ECO:0000313" key="2">
    <source>
        <dbReference type="EMBL" id="MFD1002506.1"/>
    </source>
</evidence>
<evidence type="ECO:0000313" key="3">
    <source>
        <dbReference type="Proteomes" id="UP001597112"/>
    </source>
</evidence>
<name>A0ABW3KAM6_9BACT</name>
<protein>
    <submittedName>
        <fullName evidence="2">LEA type 2 family protein</fullName>
    </submittedName>
</protein>
<dbReference type="RefSeq" id="WP_377583695.1">
    <property type="nucleotide sequence ID" value="NZ_JBHTKA010000008.1"/>
</dbReference>
<dbReference type="Pfam" id="PF03168">
    <property type="entry name" value="LEA_2"/>
    <property type="match status" value="1"/>
</dbReference>
<comment type="caution">
    <text evidence="2">The sequence shown here is derived from an EMBL/GenBank/DDBJ whole genome shotgun (WGS) entry which is preliminary data.</text>
</comment>
<reference evidence="3" key="1">
    <citation type="journal article" date="2019" name="Int. J. Syst. Evol. Microbiol.">
        <title>The Global Catalogue of Microorganisms (GCM) 10K type strain sequencing project: providing services to taxonomists for standard genome sequencing and annotation.</title>
        <authorList>
            <consortium name="The Broad Institute Genomics Platform"/>
            <consortium name="The Broad Institute Genome Sequencing Center for Infectious Disease"/>
            <person name="Wu L."/>
            <person name="Ma J."/>
        </authorList>
    </citation>
    <scope>NUCLEOTIDE SEQUENCE [LARGE SCALE GENOMIC DNA]</scope>
    <source>
        <strain evidence="3">CCUG 58938</strain>
    </source>
</reference>
<proteinExistence type="predicted"/>
<gene>
    <name evidence="2" type="ORF">ACFQ21_24490</name>
</gene>
<dbReference type="EMBL" id="JBHTKA010000008">
    <property type="protein sequence ID" value="MFD1002506.1"/>
    <property type="molecule type" value="Genomic_DNA"/>
</dbReference>